<dbReference type="InterPro" id="IPR001494">
    <property type="entry name" value="Importin-beta_N"/>
</dbReference>
<dbReference type="PANTHER" id="PTHR10997">
    <property type="entry name" value="IMPORTIN-7, 8, 11"/>
    <property type="match status" value="1"/>
</dbReference>
<evidence type="ECO:0000313" key="6">
    <source>
        <dbReference type="EMBL" id="KAJ9154655.1"/>
    </source>
</evidence>
<feature type="region of interest" description="Disordered" evidence="4">
    <location>
        <begin position="965"/>
        <end position="1006"/>
    </location>
</feature>
<feature type="compositionally biased region" description="Acidic residues" evidence="4">
    <location>
        <begin position="970"/>
        <end position="1006"/>
    </location>
</feature>
<dbReference type="PROSITE" id="PS50166">
    <property type="entry name" value="IMPORTIN_B_NT"/>
    <property type="match status" value="1"/>
</dbReference>
<dbReference type="InterPro" id="IPR016024">
    <property type="entry name" value="ARM-type_fold"/>
</dbReference>
<dbReference type="Pfam" id="PF03810">
    <property type="entry name" value="IBN_N"/>
    <property type="match status" value="1"/>
</dbReference>
<protein>
    <recommendedName>
        <fullName evidence="5">Importin N-terminal domain-containing protein</fullName>
    </recommendedName>
</protein>
<evidence type="ECO:0000256" key="4">
    <source>
        <dbReference type="SAM" id="MobiDB-lite"/>
    </source>
</evidence>
<feature type="domain" description="Importin N-terminal" evidence="5">
    <location>
        <begin position="24"/>
        <end position="92"/>
    </location>
</feature>
<comment type="caution">
    <text evidence="6">The sequence shown here is derived from an EMBL/GenBank/DDBJ whole genome shotgun (WGS) entry which is preliminary data.</text>
</comment>
<evidence type="ECO:0000259" key="5">
    <source>
        <dbReference type="PROSITE" id="PS50166"/>
    </source>
</evidence>
<evidence type="ECO:0000313" key="7">
    <source>
        <dbReference type="Proteomes" id="UP001174677"/>
    </source>
</evidence>
<evidence type="ECO:0000256" key="2">
    <source>
        <dbReference type="ARBA" id="ARBA00022448"/>
    </source>
</evidence>
<name>A0ABQ9L1H3_HEVBR</name>
<keyword evidence="2" id="KW-0813">Transport</keyword>
<dbReference type="SUPFAM" id="SSF48371">
    <property type="entry name" value="ARM repeat"/>
    <property type="match status" value="1"/>
</dbReference>
<evidence type="ECO:0000256" key="3">
    <source>
        <dbReference type="ARBA" id="ARBA00023242"/>
    </source>
</evidence>
<dbReference type="Gene3D" id="1.25.10.10">
    <property type="entry name" value="Leucine-rich Repeat Variant"/>
    <property type="match status" value="1"/>
</dbReference>
<dbReference type="PANTHER" id="PTHR10997:SF29">
    <property type="entry name" value="ARM REPEAT SUPERFAMILY PROTEIN"/>
    <property type="match status" value="1"/>
</dbReference>
<organism evidence="6 7">
    <name type="scientific">Hevea brasiliensis</name>
    <name type="common">Para rubber tree</name>
    <name type="synonym">Siphonia brasiliensis</name>
    <dbReference type="NCBI Taxonomy" id="3981"/>
    <lineage>
        <taxon>Eukaryota</taxon>
        <taxon>Viridiplantae</taxon>
        <taxon>Streptophyta</taxon>
        <taxon>Embryophyta</taxon>
        <taxon>Tracheophyta</taxon>
        <taxon>Spermatophyta</taxon>
        <taxon>Magnoliopsida</taxon>
        <taxon>eudicotyledons</taxon>
        <taxon>Gunneridae</taxon>
        <taxon>Pentapetalae</taxon>
        <taxon>rosids</taxon>
        <taxon>fabids</taxon>
        <taxon>Malpighiales</taxon>
        <taxon>Euphorbiaceae</taxon>
        <taxon>Crotonoideae</taxon>
        <taxon>Micrandreae</taxon>
        <taxon>Hevea</taxon>
    </lineage>
</organism>
<reference evidence="6 7" key="1">
    <citation type="journal article" date="2023" name="Plant Biotechnol. J.">
        <title>Chromosome-level wild Hevea brasiliensis genome provides new tools for genomic-assisted breeding and valuable loci to elevate rubber yield.</title>
        <authorList>
            <person name="Cheng H."/>
            <person name="Song X."/>
            <person name="Hu Y."/>
            <person name="Wu T."/>
            <person name="Yang Q."/>
            <person name="An Z."/>
            <person name="Feng S."/>
            <person name="Deng Z."/>
            <person name="Wu W."/>
            <person name="Zeng X."/>
            <person name="Tu M."/>
            <person name="Wang X."/>
            <person name="Huang H."/>
        </authorList>
    </citation>
    <scope>NUCLEOTIDE SEQUENCE [LARGE SCALE GENOMIC DNA]</scope>
    <source>
        <strain evidence="6">MT/VB/25A 57/8</strain>
    </source>
</reference>
<accession>A0ABQ9L1H3</accession>
<proteinExistence type="predicted"/>
<comment type="subcellular location">
    <subcellularLocation>
        <location evidence="1">Nucleus</location>
    </subcellularLocation>
</comment>
<evidence type="ECO:0000256" key="1">
    <source>
        <dbReference type="ARBA" id="ARBA00004123"/>
    </source>
</evidence>
<dbReference type="Proteomes" id="UP001174677">
    <property type="component" value="Chromosome 15"/>
</dbReference>
<keyword evidence="3" id="KW-0539">Nucleus</keyword>
<sequence>MDVCQIPQLLNDTLSSDVNVVHTATEALNRLSLLPHFPFSLLSVAAGGENQGQRVAAATYLKNFTRQNIKGNGPKSKVSKELKDHLMRILLQVEPAVVKVLIEVFRIIVVAEFVEQNCWPELVPELRSAIWNSNLINNGTSCEWNTINALTVLQALIRPFQYFLNPKVAKEPVPPQLELIAKEILVSLLAVFHHLLEKALSTHGGTELEAEKILLIVCKCIYFTVRSHMPSALAPSLPSLCQNLTSLLDSLSFDHDVTSEDGQLLRLKAGKRILLIFCALVTRHRKYSDKLMPDILNCALKIVRYTKNISKLDFLSERIISLAFDLISHILETGPGWRLVSPHFSFLLDSAIFPALVLNEKDISEWDEDAEEYIRKNLPSELEEISGWREDLFTARKSAINLLGVISMSKGPPTVISCNGSAASSKRKKGEKNKRDNQRSMGDLFVLPFLSKFSLPSDANASKASIINDYYGVLMAFGGLQDFLTEQQTGYITVLVRARVLPLYTMSVIPPYLVAAANWVLGELASCLPEDMSADIYSSLLKALAMPDNKDTSCHPVRVSAAGAIMELLENEYQPPEWLPVLQVVISRINIEEEEETSILFQLLSSVAEAGDENIADHIPFMISSIVGALLKFVHPSLESWPQVVERGFAALAVMAKSWESFLPEDFEQIESSEKWASGQAAIGKALSALLQQTWLAPMHLGDQEGQVSPVPTCIDDSSMLLRSIMLSVTGSDMILQLKLSDLLLVWAGLIADWHAWEESEDLSVFECINEVVNLHRKYGLKNFIVRQMPSPPAPPVPQQSIIEGIGAFVSEAVLQYSSATWRACSCVHTLLHVPCYSTETEDVKQSLAIAFSQAAFSRFKQIQSKPCSLWKPLLLVISSCYLWYPDTLEAILEKDMNGGFTTWGSALAFACTGSFEPGLVAKSEIKLGVMTLAKVIERLLEQDNSVVGLLRDCFSSLMEASKRLKEAQDETEDEESNCETEDIDEEEDDTDYDDVDSEDEEREETEEEFLERYAKAAIALDDDTIVEEGDVEDQEHDIELGAWEELDEQRIIFSLIERFNHILIRGQALSSQVVSNFLSAYPECNRFFQQ</sequence>
<dbReference type="EMBL" id="JARPOI010000015">
    <property type="protein sequence ID" value="KAJ9154655.1"/>
    <property type="molecule type" value="Genomic_DNA"/>
</dbReference>
<gene>
    <name evidence="6" type="ORF">P3X46_027971</name>
</gene>
<keyword evidence="7" id="KW-1185">Reference proteome</keyword>
<dbReference type="InterPro" id="IPR011989">
    <property type="entry name" value="ARM-like"/>
</dbReference>